<evidence type="ECO:0000256" key="2">
    <source>
        <dbReference type="SAM" id="Phobius"/>
    </source>
</evidence>
<dbReference type="GO" id="GO:0036170">
    <property type="term" value="P:filamentous growth of a population of unicellular organisms in response to starvation"/>
    <property type="evidence" value="ECO:0000315"/>
    <property type="project" value="CGD"/>
</dbReference>
<accession>A0A1D8PU48</accession>
<protein>
    <submittedName>
        <fullName evidence="4">Fgr34p</fullName>
    </submittedName>
</protein>
<keyword evidence="5" id="KW-1185">Reference proteome</keyword>
<dbReference type="VEuPathDB" id="FungiDB:CR_10030W_A"/>
<evidence type="ECO:0000313" key="4">
    <source>
        <dbReference type="EMBL" id="AOW31658.1"/>
    </source>
</evidence>
<dbReference type="GeneID" id="3639033"/>
<name>A0A1D8PU48_CANAL</name>
<feature type="region of interest" description="Disordered" evidence="1">
    <location>
        <begin position="136"/>
        <end position="228"/>
    </location>
</feature>
<evidence type="ECO:0000313" key="3">
    <source>
        <dbReference type="CGD" id="CAL0000192604"/>
    </source>
</evidence>
<sequence length="521" mass="58335">MNSNFKRFRVLLESNLPNLQNEKSMIEINDRTTVKQLKQLIIAKNDEGSVTRTFIEQIKLSYEGNIIPTSFQEEEASVYELLGLNQELLEQNNSVIKLKLTKHEHVNGTGGLLSREFWKDFQSNDRFRFLPATNDSLQQPNLASSNSVPLESTSDLSAARSTTNPTATSSSSEQGIDSDISTSPTSANPVPSPSNYETSVPSQQDSIPFVNNPSESSTPNIDPIKPASIQVRGGSTWEMEGTSYDTMVEQHSGKKILVKQDDLSNVEYELTLKVDNIVKKVSLGTAQCIVVDNGLHDPYLLLGPMGAAKVHKVFKSASGEPLIQKVLVMMYDIGSDSESESNEQAVPGDANNIDVEDAEIDDLMDRLYTNGRSLLITMVKLTFVLYLMGFRLNQHMMNYWFHYAVLLVLLFHAYVLLCTGANRVIRFGGNVNDVSIMMDRVVRTCVRRTSELELVQSRDPAWLKTVKLNFENIWKDSLLFGLCIFPSMQARVFHQLSLAEEDVSIYEELVEPNEVVDSVEI</sequence>
<proteinExistence type="predicted"/>
<gene>
    <name evidence="3 4" type="primary">FGR34</name>
    <name evidence="4" type="ordered locus">CAALFM_CR10030WA</name>
    <name evidence="3" type="ordered locus">orf19.7579</name>
</gene>
<evidence type="ECO:0000256" key="1">
    <source>
        <dbReference type="SAM" id="MobiDB-lite"/>
    </source>
</evidence>
<dbReference type="OrthoDB" id="4018787at2759"/>
<dbReference type="GO" id="GO:0036180">
    <property type="term" value="P:filamentous growth of a population of unicellular organisms in response to biotic stimulus"/>
    <property type="evidence" value="ECO:0000315"/>
    <property type="project" value="CGD"/>
</dbReference>
<feature type="compositionally biased region" description="Low complexity" evidence="1">
    <location>
        <begin position="157"/>
        <end position="172"/>
    </location>
</feature>
<keyword evidence="2" id="KW-0812">Transmembrane</keyword>
<reference evidence="4 5" key="2">
    <citation type="journal article" date="2007" name="Genome Biol.">
        <title>Assembly of the Candida albicans genome into sixteen supercontigs aligned on the eight chromosomes.</title>
        <authorList>
            <person name="van het Hoog M."/>
            <person name="Rast T.J."/>
            <person name="Martchenko M."/>
            <person name="Grindle S."/>
            <person name="Dignard D."/>
            <person name="Hogues H."/>
            <person name="Cuomo C."/>
            <person name="Berriman M."/>
            <person name="Scherer S."/>
            <person name="Magee B.B."/>
            <person name="Whiteway M."/>
            <person name="Chibana H."/>
            <person name="Nantel A."/>
            <person name="Magee P.T."/>
        </authorList>
    </citation>
    <scope>GENOME REANNOTATION</scope>
    <source>
        <strain evidence="5">SC5314 / ATCC MYA-2876</strain>
    </source>
</reference>
<reference evidence="4 5" key="3">
    <citation type="journal article" date="2013" name="Genome Biol.">
        <title>Assembly of a phased diploid Candida albicans genome facilitates allele-specific measurements and provides a simple model for repeat and indel structure.</title>
        <authorList>
            <person name="Muzzey D."/>
            <person name="Schwartz K."/>
            <person name="Weissman J.S."/>
            <person name="Sherlock G."/>
        </authorList>
    </citation>
    <scope>NUCLEOTIDE SEQUENCE [LARGE SCALE GENOMIC DNA]</scope>
    <source>
        <strain evidence="5">SC5314 / ATCC MYA-2876</strain>
    </source>
</reference>
<dbReference type="KEGG" id="cal:CAALFM_CR10030WA"/>
<dbReference type="RefSeq" id="XP_719341.1">
    <property type="nucleotide sequence ID" value="XM_714248.1"/>
</dbReference>
<keyword evidence="2" id="KW-1133">Transmembrane helix</keyword>
<dbReference type="OMA" id="WDHEIIV"/>
<organism evidence="4 5">
    <name type="scientific">Candida albicans (strain SC5314 / ATCC MYA-2876)</name>
    <name type="common">Yeast</name>
    <dbReference type="NCBI Taxonomy" id="237561"/>
    <lineage>
        <taxon>Eukaryota</taxon>
        <taxon>Fungi</taxon>
        <taxon>Dikarya</taxon>
        <taxon>Ascomycota</taxon>
        <taxon>Saccharomycotina</taxon>
        <taxon>Pichiomycetes</taxon>
        <taxon>Debaryomycetaceae</taxon>
        <taxon>Candida/Lodderomyces clade</taxon>
        <taxon>Candida</taxon>
    </lineage>
</organism>
<evidence type="ECO:0000313" key="5">
    <source>
        <dbReference type="Proteomes" id="UP000000559"/>
    </source>
</evidence>
<dbReference type="InParanoid" id="A0A1D8PU48"/>
<feature type="compositionally biased region" description="Polar residues" evidence="1">
    <location>
        <begin position="173"/>
        <end position="220"/>
    </location>
</feature>
<reference evidence="4 5" key="1">
    <citation type="journal article" date="2004" name="Proc. Natl. Acad. Sci. U.S.A.">
        <title>The diploid genome sequence of Candida albicans.</title>
        <authorList>
            <person name="Jones T."/>
            <person name="Federspiel N.A."/>
            <person name="Chibana H."/>
            <person name="Dungan J."/>
            <person name="Kalman S."/>
            <person name="Magee B.B."/>
            <person name="Newport G."/>
            <person name="Thorstenson Y.R."/>
            <person name="Agabian N."/>
            <person name="Magee P.T."/>
            <person name="Davis R.W."/>
            <person name="Scherer S."/>
        </authorList>
    </citation>
    <scope>NUCLEOTIDE SEQUENCE [LARGE SCALE GENOMIC DNA]</scope>
    <source>
        <strain evidence="5">SC5314 / ATCC MYA-2876</strain>
    </source>
</reference>
<dbReference type="GO" id="GO:0009267">
    <property type="term" value="P:cellular response to starvation"/>
    <property type="evidence" value="ECO:0000315"/>
    <property type="project" value="CGD"/>
</dbReference>
<keyword evidence="2" id="KW-0472">Membrane</keyword>
<dbReference type="EMBL" id="CP017630">
    <property type="protein sequence ID" value="AOW31658.1"/>
    <property type="molecule type" value="Genomic_DNA"/>
</dbReference>
<dbReference type="GO" id="GO:0030447">
    <property type="term" value="P:filamentous growth"/>
    <property type="evidence" value="ECO:0000315"/>
    <property type="project" value="CGD"/>
</dbReference>
<dbReference type="CGD" id="CAL0000192604">
    <property type="gene designation" value="FGR34"/>
</dbReference>
<feature type="compositionally biased region" description="Polar residues" evidence="1">
    <location>
        <begin position="136"/>
        <end position="156"/>
    </location>
</feature>
<feature type="transmembrane region" description="Helical" evidence="2">
    <location>
        <begin position="399"/>
        <end position="417"/>
    </location>
</feature>
<dbReference type="eggNOG" id="ENOG502RR0D">
    <property type="taxonomic scope" value="Eukaryota"/>
</dbReference>
<dbReference type="Proteomes" id="UP000000559">
    <property type="component" value="Chromosome R"/>
</dbReference>
<dbReference type="AlphaFoldDB" id="A0A1D8PU48"/>
<feature type="transmembrane region" description="Helical" evidence="2">
    <location>
        <begin position="374"/>
        <end position="393"/>
    </location>
</feature>